<keyword evidence="4" id="KW-1185">Reference proteome</keyword>
<evidence type="ECO:0000256" key="1">
    <source>
        <dbReference type="SAM" id="MobiDB-lite"/>
    </source>
</evidence>
<dbReference type="PROSITE" id="PS50076">
    <property type="entry name" value="DNAJ_2"/>
    <property type="match status" value="1"/>
</dbReference>
<dbReference type="PANTHER" id="PTHR44029:SF1">
    <property type="entry name" value="DNAJ HOMOLOG SUBFAMILY C MEMBER 21"/>
    <property type="match status" value="1"/>
</dbReference>
<dbReference type="CDD" id="cd06257">
    <property type="entry name" value="DnaJ"/>
    <property type="match status" value="1"/>
</dbReference>
<evidence type="ECO:0000313" key="3">
    <source>
        <dbReference type="EMBL" id="KAJ9629103.1"/>
    </source>
</evidence>
<dbReference type="PRINTS" id="PR00625">
    <property type="entry name" value="JDOMAIN"/>
</dbReference>
<dbReference type="InterPro" id="IPR036869">
    <property type="entry name" value="J_dom_sf"/>
</dbReference>
<protein>
    <recommendedName>
        <fullName evidence="2">J domain-containing protein</fullName>
    </recommendedName>
</protein>
<dbReference type="GO" id="GO:0005737">
    <property type="term" value="C:cytoplasm"/>
    <property type="evidence" value="ECO:0007669"/>
    <property type="project" value="TreeGrafter"/>
</dbReference>
<feature type="domain" description="J" evidence="2">
    <location>
        <begin position="9"/>
        <end position="75"/>
    </location>
</feature>
<dbReference type="Pfam" id="PF00226">
    <property type="entry name" value="DnaJ"/>
    <property type="match status" value="1"/>
</dbReference>
<proteinExistence type="predicted"/>
<reference evidence="3" key="1">
    <citation type="submission" date="2022-10" db="EMBL/GenBank/DDBJ databases">
        <title>Culturing micro-colonial fungi from biological soil crusts in the Mojave desert and describing Neophaeococcomyces mojavensis, and introducing the new genera and species Taxawa tesnikishii.</title>
        <authorList>
            <person name="Kurbessoian T."/>
            <person name="Stajich J.E."/>
        </authorList>
    </citation>
    <scope>NUCLEOTIDE SEQUENCE</scope>
    <source>
        <strain evidence="3">TK_35</strain>
    </source>
</reference>
<dbReference type="PROSITE" id="PS00636">
    <property type="entry name" value="DNAJ_1"/>
    <property type="match status" value="1"/>
</dbReference>
<feature type="compositionally biased region" description="Polar residues" evidence="1">
    <location>
        <begin position="98"/>
        <end position="107"/>
    </location>
</feature>
<dbReference type="PANTHER" id="PTHR44029">
    <property type="entry name" value="DNAJ HOMOLOG SUBFAMILY C MEMBER 21"/>
    <property type="match status" value="1"/>
</dbReference>
<feature type="compositionally biased region" description="Low complexity" evidence="1">
    <location>
        <begin position="689"/>
        <end position="698"/>
    </location>
</feature>
<feature type="compositionally biased region" description="Polar residues" evidence="1">
    <location>
        <begin position="248"/>
        <end position="267"/>
    </location>
</feature>
<dbReference type="EMBL" id="JAPDRN010000069">
    <property type="protein sequence ID" value="KAJ9629103.1"/>
    <property type="molecule type" value="Genomic_DNA"/>
</dbReference>
<feature type="region of interest" description="Disordered" evidence="1">
    <location>
        <begin position="540"/>
        <end position="717"/>
    </location>
</feature>
<feature type="compositionally biased region" description="Basic and acidic residues" evidence="1">
    <location>
        <begin position="545"/>
        <end position="554"/>
    </location>
</feature>
<name>A0AA39CVC9_9EURO</name>
<feature type="compositionally biased region" description="Basic and acidic residues" evidence="1">
    <location>
        <begin position="562"/>
        <end position="577"/>
    </location>
</feature>
<feature type="compositionally biased region" description="Basic and acidic residues" evidence="1">
    <location>
        <begin position="653"/>
        <end position="670"/>
    </location>
</feature>
<feature type="compositionally biased region" description="Polar residues" evidence="1">
    <location>
        <begin position="122"/>
        <end position="132"/>
    </location>
</feature>
<evidence type="ECO:0000313" key="4">
    <source>
        <dbReference type="Proteomes" id="UP001172681"/>
    </source>
</evidence>
<dbReference type="InterPro" id="IPR051964">
    <property type="entry name" value="Chaperone_stress_response"/>
</dbReference>
<feature type="compositionally biased region" description="Polar residues" evidence="1">
    <location>
        <begin position="579"/>
        <end position="596"/>
    </location>
</feature>
<dbReference type="SUPFAM" id="SSF46565">
    <property type="entry name" value="Chaperone J-domain"/>
    <property type="match status" value="1"/>
</dbReference>
<comment type="caution">
    <text evidence="3">The sequence shown here is derived from an EMBL/GenBank/DDBJ whole genome shotgun (WGS) entry which is preliminary data.</text>
</comment>
<dbReference type="Gene3D" id="1.10.287.110">
    <property type="entry name" value="DnaJ domain"/>
    <property type="match status" value="1"/>
</dbReference>
<feature type="compositionally biased region" description="Acidic residues" evidence="1">
    <location>
        <begin position="675"/>
        <end position="684"/>
    </location>
</feature>
<gene>
    <name evidence="3" type="ORF">H2204_009043</name>
</gene>
<dbReference type="InterPro" id="IPR001623">
    <property type="entry name" value="DnaJ_domain"/>
</dbReference>
<feature type="region of interest" description="Disordered" evidence="1">
    <location>
        <begin position="97"/>
        <end position="136"/>
    </location>
</feature>
<dbReference type="SMART" id="SM00271">
    <property type="entry name" value="DnaJ"/>
    <property type="match status" value="1"/>
</dbReference>
<dbReference type="Proteomes" id="UP001172681">
    <property type="component" value="Unassembled WGS sequence"/>
</dbReference>
<feature type="region of interest" description="Disordered" evidence="1">
    <location>
        <begin position="163"/>
        <end position="415"/>
    </location>
</feature>
<dbReference type="AlphaFoldDB" id="A0AA39CVC9"/>
<feature type="region of interest" description="Disordered" evidence="1">
    <location>
        <begin position="427"/>
        <end position="447"/>
    </location>
</feature>
<evidence type="ECO:0000259" key="2">
    <source>
        <dbReference type="PROSITE" id="PS50076"/>
    </source>
</evidence>
<feature type="compositionally biased region" description="Basic and acidic residues" evidence="1">
    <location>
        <begin position="308"/>
        <end position="318"/>
    </location>
</feature>
<feature type="compositionally biased region" description="Low complexity" evidence="1">
    <location>
        <begin position="182"/>
        <end position="192"/>
    </location>
</feature>
<accession>A0AA39CVC9</accession>
<dbReference type="InterPro" id="IPR018253">
    <property type="entry name" value="DnaJ_domain_CS"/>
</dbReference>
<sequence length="893" mass="98820">MVKADVKRDYYADLELPSTADAEEIKKQFRYLAKQLHPDRNPGHEVEAVPKFQAVQAAHEILSDPVEKSKYDAARAKIAARNAAAAAANYTDPYGFARSTTTKQNSTPHFPFPPPPKATQRGVPQTQKQQASRGADKFNAFTRNAPQSWDRARFDNARADAARGFPNMRTTHPTQKMPPTAPRQAPTAPKPQSTSDVPHVPNVPPTTFPGLSRTASTRKQGYTPGTHGTDDQQAPRSAYAYVRGTRGPPQTSTHMYNQDGTPMQSPPMSRVRPGVSPLRPTRSTDYTMNQDFPDGSRPSSRYAGAGGERTDIHGDTMHHRSSSVRNSPIDRHWDEPGPFGRPPSKFEHVPRHRSASPGMRNAGRHAEFSSDTSSDEDDTYNVNARPKATPRSRPRPRTAAFADNPGLTGSFPSTNYTRIVDDSKYQFPAPESREPSRKPFAGEPFPATEEHKMSDAHVNGGHEEASDGPKYARSRTLSYPWSSRTAIGANPSRSAYRGLSFNGFPAWAVPASVVPRMSPSARKGTGPFVAAQSPIANRVLPICKEQADPSHSREAQPPSKFSADEWHDKLNVDDIFRPTDSQMRKSPSKLNRNGSKPGTRGRGMSRGVDQESSSSADRAEDSKAKAAAFQKGKLPPDWATKVKPTPPPGETRTASDRTSHGSHSTDDSRDQYVVVEEDIMDVDDTPPVRTNSNTTRSSPTEAHSSKRRSSPDGGVNLRDFAQQAPFASTAAGLKDLDDLAAHLPFESKSEEKYEKPSTRLRALNLPKPPKVVVPPAADRLDQANFLQYVDNMNAYMQDWNHFNAKMIEHFRGRQDRVCGTMSHNWISMLGDGPDADKVDENGTQKAGYAAYLQWLQDDAQCRQWWDHANEKHLQCMEDLGRIREVARRKFRPS</sequence>
<organism evidence="3 4">
    <name type="scientific">Knufia peltigerae</name>
    <dbReference type="NCBI Taxonomy" id="1002370"/>
    <lineage>
        <taxon>Eukaryota</taxon>
        <taxon>Fungi</taxon>
        <taxon>Dikarya</taxon>
        <taxon>Ascomycota</taxon>
        <taxon>Pezizomycotina</taxon>
        <taxon>Eurotiomycetes</taxon>
        <taxon>Chaetothyriomycetidae</taxon>
        <taxon>Chaetothyriales</taxon>
        <taxon>Trichomeriaceae</taxon>
        <taxon>Knufia</taxon>
    </lineage>
</organism>
<feature type="compositionally biased region" description="Polar residues" evidence="1">
    <location>
        <begin position="281"/>
        <end position="290"/>
    </location>
</feature>